<protein>
    <recommendedName>
        <fullName evidence="2 3">Heme chaperone HemW</fullName>
    </recommendedName>
</protein>
<evidence type="ECO:0000256" key="3">
    <source>
        <dbReference type="RuleBase" id="RU364116"/>
    </source>
</evidence>
<dbReference type="EMBL" id="JBHSEF010000026">
    <property type="protein sequence ID" value="MFC4356090.1"/>
    <property type="molecule type" value="Genomic_DNA"/>
</dbReference>
<gene>
    <name evidence="5" type="primary">hemW</name>
    <name evidence="5" type="ORF">ACFO0S_13600</name>
</gene>
<dbReference type="InterPro" id="IPR023404">
    <property type="entry name" value="rSAM_horseshoe"/>
</dbReference>
<dbReference type="InterPro" id="IPR058240">
    <property type="entry name" value="rSAM_sf"/>
</dbReference>
<dbReference type="SMART" id="SM00729">
    <property type="entry name" value="Elp3"/>
    <property type="match status" value="1"/>
</dbReference>
<dbReference type="SFLD" id="SFLDS00029">
    <property type="entry name" value="Radical_SAM"/>
    <property type="match status" value="1"/>
</dbReference>
<dbReference type="Pfam" id="PF04055">
    <property type="entry name" value="Radical_SAM"/>
    <property type="match status" value="1"/>
</dbReference>
<keyword evidence="3" id="KW-0949">S-adenosyl-L-methionine</keyword>
<dbReference type="SUPFAM" id="SSF102114">
    <property type="entry name" value="Radical SAM enzymes"/>
    <property type="match status" value="1"/>
</dbReference>
<dbReference type="InterPro" id="IPR007197">
    <property type="entry name" value="rSAM"/>
</dbReference>
<dbReference type="SFLD" id="SFLDF00288">
    <property type="entry name" value="HemN-like__clustered_with_nucl"/>
    <property type="match status" value="1"/>
</dbReference>
<comment type="similarity">
    <text evidence="1">Belongs to the anaerobic coproporphyrinogen-III oxidase family. HemW subfamily.</text>
</comment>
<dbReference type="SFLD" id="SFLDF00562">
    <property type="entry name" value="HemN-like__clustered_with_heat"/>
    <property type="match status" value="1"/>
</dbReference>
<organism evidence="5 6">
    <name type="scientific">Chryseomicrobium palamuruense</name>
    <dbReference type="NCBI Taxonomy" id="682973"/>
    <lineage>
        <taxon>Bacteria</taxon>
        <taxon>Bacillati</taxon>
        <taxon>Bacillota</taxon>
        <taxon>Bacilli</taxon>
        <taxon>Bacillales</taxon>
        <taxon>Caryophanaceae</taxon>
        <taxon>Chryseomicrobium</taxon>
    </lineage>
</organism>
<name>A0ABV8UXN9_9BACL</name>
<comment type="subcellular location">
    <subcellularLocation>
        <location evidence="3">Cytoplasm</location>
    </subcellularLocation>
</comment>
<dbReference type="InterPro" id="IPR004559">
    <property type="entry name" value="HemW-like"/>
</dbReference>
<keyword evidence="6" id="KW-1185">Reference proteome</keyword>
<evidence type="ECO:0000313" key="5">
    <source>
        <dbReference type="EMBL" id="MFC4356090.1"/>
    </source>
</evidence>
<dbReference type="PANTHER" id="PTHR13932">
    <property type="entry name" value="COPROPORPHYRINIGEN III OXIDASE"/>
    <property type="match status" value="1"/>
</dbReference>
<feature type="domain" description="Radical SAM core" evidence="4">
    <location>
        <begin position="1"/>
        <end position="233"/>
    </location>
</feature>
<dbReference type="InterPro" id="IPR010723">
    <property type="entry name" value="HemN_C"/>
</dbReference>
<evidence type="ECO:0000313" key="6">
    <source>
        <dbReference type="Proteomes" id="UP001595733"/>
    </source>
</evidence>
<dbReference type="InterPro" id="IPR006638">
    <property type="entry name" value="Elp3/MiaA/NifB-like_rSAM"/>
</dbReference>
<dbReference type="SFLD" id="SFLDG01065">
    <property type="entry name" value="anaerobic_coproporphyrinogen-I"/>
    <property type="match status" value="1"/>
</dbReference>
<keyword evidence="3" id="KW-0479">Metal-binding</keyword>
<evidence type="ECO:0000256" key="2">
    <source>
        <dbReference type="ARBA" id="ARBA00017228"/>
    </source>
</evidence>
<keyword evidence="3" id="KW-0411">Iron-sulfur</keyword>
<keyword evidence="3" id="KW-0004">4Fe-4S</keyword>
<dbReference type="Pfam" id="PF06969">
    <property type="entry name" value="HemN_C"/>
    <property type="match status" value="1"/>
</dbReference>
<sequence>MIKGIYVHIPFCHQICSYCDFNKFYFHNQPVDAYLDRLDQEMEHWSRKTDLSEVHTVFLGGGTPTSLSLRQLSKLFDSLEQHFPIHQITEFTSEANPDELTYDKMELMAARGVNRFSIGVQTFDARLLKVLGRTHTEQHVERVIQHANDLKFPSISMDLMYGLPNQTMDHWKDALHRAFQMPITHISAYSLIVEPKTIFYNLMSKGKLPLPAQDLERDMYDYLLTSTKKHDFEQYEISNFAKNGLYSKHNSIYWKNEEYLGLGAGAHGYVDGIRYSNHGPLKKYMSALEEGNLPIIHQNFVTEKEAMEEELFLGLRMNKGVSFSDFKRKYGNDLREIYQSQLSKQIQLGNLEERDGRLQLTYQGRFIGNDVFSEFLL</sequence>
<dbReference type="PANTHER" id="PTHR13932:SF5">
    <property type="entry name" value="RADICAL S-ADENOSYL METHIONINE DOMAIN-CONTAINING PROTEIN 1, MITOCHONDRIAL"/>
    <property type="match status" value="1"/>
</dbReference>
<keyword evidence="3" id="KW-0408">Iron</keyword>
<evidence type="ECO:0000259" key="4">
    <source>
        <dbReference type="PROSITE" id="PS51918"/>
    </source>
</evidence>
<comment type="caution">
    <text evidence="5">The sequence shown here is derived from an EMBL/GenBank/DDBJ whole genome shotgun (WGS) entry which is preliminary data.</text>
</comment>
<keyword evidence="3" id="KW-0963">Cytoplasm</keyword>
<keyword evidence="3" id="KW-0143">Chaperone</keyword>
<evidence type="ECO:0000256" key="1">
    <source>
        <dbReference type="ARBA" id="ARBA00006100"/>
    </source>
</evidence>
<dbReference type="Proteomes" id="UP001595733">
    <property type="component" value="Unassembled WGS sequence"/>
</dbReference>
<accession>A0ABV8UXN9</accession>
<dbReference type="NCBIfam" id="TIGR00539">
    <property type="entry name" value="hemN_rel"/>
    <property type="match status" value="1"/>
</dbReference>
<comment type="function">
    <text evidence="3">Probably acts as a heme chaperone, transferring heme to an unknown acceptor. Binds one molecule of heme per monomer, possibly covalently. Binds 1 [4Fe-4S] cluster. The cluster is coordinated with 3 cysteines and an exchangeable S-adenosyl-L-methionine.</text>
</comment>
<dbReference type="RefSeq" id="WP_378142644.1">
    <property type="nucleotide sequence ID" value="NZ_JBHSEF010000026.1"/>
</dbReference>
<dbReference type="Gene3D" id="3.80.30.20">
    <property type="entry name" value="tm_1862 like domain"/>
    <property type="match status" value="1"/>
</dbReference>
<reference evidence="6" key="1">
    <citation type="journal article" date="2019" name="Int. J. Syst. Evol. Microbiol.">
        <title>The Global Catalogue of Microorganisms (GCM) 10K type strain sequencing project: providing services to taxonomists for standard genome sequencing and annotation.</title>
        <authorList>
            <consortium name="The Broad Institute Genomics Platform"/>
            <consortium name="The Broad Institute Genome Sequencing Center for Infectious Disease"/>
            <person name="Wu L."/>
            <person name="Ma J."/>
        </authorList>
    </citation>
    <scope>NUCLEOTIDE SEQUENCE [LARGE SCALE GENOMIC DNA]</scope>
    <source>
        <strain evidence="6">CCUG 50353</strain>
    </source>
</reference>
<dbReference type="CDD" id="cd01335">
    <property type="entry name" value="Radical_SAM"/>
    <property type="match status" value="1"/>
</dbReference>
<dbReference type="SFLD" id="SFLDG01082">
    <property type="entry name" value="B12-binding_domain_containing"/>
    <property type="match status" value="1"/>
</dbReference>
<proteinExistence type="inferred from homology"/>
<dbReference type="InterPro" id="IPR034505">
    <property type="entry name" value="Coproporphyrinogen-III_oxidase"/>
</dbReference>
<dbReference type="PROSITE" id="PS51918">
    <property type="entry name" value="RADICAL_SAM"/>
    <property type="match status" value="1"/>
</dbReference>
<keyword evidence="3" id="KW-0349">Heme</keyword>